<dbReference type="VEuPathDB" id="AmoebaDB:ACA1_030770"/>
<keyword evidence="5" id="KW-0175">Coiled coil</keyword>
<keyword evidence="4" id="KW-1000">Mitochondrion outer membrane</keyword>
<dbReference type="RefSeq" id="XP_004357002.1">
    <property type="nucleotide sequence ID" value="XM_004356947.1"/>
</dbReference>
<feature type="domain" description="F-box" evidence="10">
    <location>
        <begin position="22"/>
        <end position="69"/>
    </location>
</feature>
<proteinExistence type="inferred from homology"/>
<dbReference type="SUPFAM" id="SSF50978">
    <property type="entry name" value="WD40 repeat-like"/>
    <property type="match status" value="1"/>
</dbReference>
<feature type="repeat" description="WD" evidence="9">
    <location>
        <begin position="409"/>
        <end position="447"/>
    </location>
</feature>
<feature type="repeat" description="WD" evidence="9">
    <location>
        <begin position="248"/>
        <end position="288"/>
    </location>
</feature>
<evidence type="ECO:0000256" key="4">
    <source>
        <dbReference type="ARBA" id="ARBA00022787"/>
    </source>
</evidence>
<dbReference type="GeneID" id="14926021"/>
<organism evidence="11 12">
    <name type="scientific">Acanthamoeba castellanii (strain ATCC 30010 / Neff)</name>
    <dbReference type="NCBI Taxonomy" id="1257118"/>
    <lineage>
        <taxon>Eukaryota</taxon>
        <taxon>Amoebozoa</taxon>
        <taxon>Discosea</taxon>
        <taxon>Longamoebia</taxon>
        <taxon>Centramoebida</taxon>
        <taxon>Acanthamoebidae</taxon>
        <taxon>Acanthamoeba</taxon>
    </lineage>
</organism>
<evidence type="ECO:0000256" key="7">
    <source>
        <dbReference type="ARBA" id="ARBA00023136"/>
    </source>
</evidence>
<dbReference type="AlphaFoldDB" id="L8HJX7"/>
<keyword evidence="3" id="KW-0677">Repeat</keyword>
<dbReference type="PROSITE" id="PS00678">
    <property type="entry name" value="WD_REPEATS_1"/>
    <property type="match status" value="5"/>
</dbReference>
<keyword evidence="7" id="KW-0472">Membrane</keyword>
<dbReference type="InterPro" id="IPR020472">
    <property type="entry name" value="WD40_PAC1"/>
</dbReference>
<evidence type="ECO:0000256" key="2">
    <source>
        <dbReference type="ARBA" id="ARBA00022574"/>
    </source>
</evidence>
<name>L8HJX7_ACACF</name>
<evidence type="ECO:0000256" key="8">
    <source>
        <dbReference type="ARBA" id="ARBA00038415"/>
    </source>
</evidence>
<dbReference type="CDD" id="cd00200">
    <property type="entry name" value="WD40"/>
    <property type="match status" value="1"/>
</dbReference>
<dbReference type="PROSITE" id="PS50294">
    <property type="entry name" value="WD_REPEATS_REGION"/>
    <property type="match status" value="5"/>
</dbReference>
<feature type="repeat" description="WD" evidence="9">
    <location>
        <begin position="328"/>
        <end position="361"/>
    </location>
</feature>
<sequence>MHLFLFGDPNKACKTFVEPSQLGAFAVLPHEVLLIALSYIQPKDLLTSVSLVSKSFRGFALDDHLWRRLCLLRWGDTILKETEGGRNPDEGVKSSRRKLQWGWVYRWRSLVERNWWRGQCSTTTIACPAEITCVQTDGLTIASGSYDHKVWDLVKAQWVGDAEAVDETNANLDEEPEPTDGDNEARMKTCIHSKGFCKAKKHVPTKVLTGHSHRVYCLQFSGNTLVSGSDDHSIKVWNVEQARCTNTFIGHTRAVRTLQFADDGTLVSGSYDKTVKVWDMQTGKDKATLKSHTTCICCLKFNDRMIVSGSFKAIKLWDTKTYKPITELQGHESWVTGIQFDDVKLVSGSMDNTIKMWDLRNTAYPFWTIGEHSKRVRCLQYDAGKLCSGSYDFTIKVWDLAARACVVTLKGHNASARSLHFTDDVLVSGSLDKSIKIWDFSANVPFE</sequence>
<dbReference type="OrthoDB" id="674604at2759"/>
<evidence type="ECO:0000256" key="1">
    <source>
        <dbReference type="ARBA" id="ARBA00004570"/>
    </source>
</evidence>
<dbReference type="OMA" id="RIRIDWR"/>
<protein>
    <submittedName>
        <fullName evidence="11">Fbox domain containing protein</fullName>
    </submittedName>
</protein>
<dbReference type="Gene3D" id="1.20.1280.50">
    <property type="match status" value="1"/>
</dbReference>
<reference evidence="11 12" key="1">
    <citation type="journal article" date="2013" name="Genome Biol.">
        <title>Genome of Acanthamoeba castellanii highlights extensive lateral gene transfer and early evolution of tyrosine kinase signaling.</title>
        <authorList>
            <person name="Clarke M."/>
            <person name="Lohan A.J."/>
            <person name="Liu B."/>
            <person name="Lagkouvardos I."/>
            <person name="Roy S."/>
            <person name="Zafar N."/>
            <person name="Bertelli C."/>
            <person name="Schilde C."/>
            <person name="Kianianmomeni A."/>
            <person name="Burglin T.R."/>
            <person name="Frech C."/>
            <person name="Turcotte B."/>
            <person name="Kopec K.O."/>
            <person name="Synnott J.M."/>
            <person name="Choo C."/>
            <person name="Paponov I."/>
            <person name="Finkler A."/>
            <person name="Soon Heng Tan C."/>
            <person name="Hutchins A.P."/>
            <person name="Weinmeier T."/>
            <person name="Rattei T."/>
            <person name="Chu J.S."/>
            <person name="Gimenez G."/>
            <person name="Irimia M."/>
            <person name="Rigden D.J."/>
            <person name="Fitzpatrick D.A."/>
            <person name="Lorenzo-Morales J."/>
            <person name="Bateman A."/>
            <person name="Chiu C.H."/>
            <person name="Tang P."/>
            <person name="Hegemann P."/>
            <person name="Fromm H."/>
            <person name="Raoult D."/>
            <person name="Greub G."/>
            <person name="Miranda-Saavedra D."/>
            <person name="Chen N."/>
            <person name="Nash P."/>
            <person name="Ginger M.L."/>
            <person name="Horn M."/>
            <person name="Schaap P."/>
            <person name="Caler L."/>
            <person name="Loftus B."/>
        </authorList>
    </citation>
    <scope>NUCLEOTIDE SEQUENCE [LARGE SCALE GENOMIC DNA]</scope>
    <source>
        <strain evidence="11 12">Neff</strain>
    </source>
</reference>
<evidence type="ECO:0000259" key="10">
    <source>
        <dbReference type="PROSITE" id="PS50181"/>
    </source>
</evidence>
<evidence type="ECO:0000256" key="6">
    <source>
        <dbReference type="ARBA" id="ARBA00023128"/>
    </source>
</evidence>
<dbReference type="Proteomes" id="UP000011083">
    <property type="component" value="Unassembled WGS sequence"/>
</dbReference>
<dbReference type="InterPro" id="IPR001810">
    <property type="entry name" value="F-box_dom"/>
</dbReference>
<dbReference type="STRING" id="1257118.L8HJX7"/>
<accession>L8HJX7</accession>
<dbReference type="InterPro" id="IPR036322">
    <property type="entry name" value="WD40_repeat_dom_sf"/>
</dbReference>
<evidence type="ECO:0000313" key="12">
    <source>
        <dbReference type="Proteomes" id="UP000011083"/>
    </source>
</evidence>
<dbReference type="InterPro" id="IPR019775">
    <property type="entry name" value="WD40_repeat_CS"/>
</dbReference>
<dbReference type="Gene3D" id="2.130.10.10">
    <property type="entry name" value="YVTN repeat-like/Quinoprotein amine dehydrogenase"/>
    <property type="match status" value="3"/>
</dbReference>
<dbReference type="PANTHER" id="PTHR19855:SF28">
    <property type="entry name" value="CCR4-ASSOCIATED FACTOR 4"/>
    <property type="match status" value="1"/>
</dbReference>
<dbReference type="Pfam" id="PF12937">
    <property type="entry name" value="F-box-like"/>
    <property type="match status" value="1"/>
</dbReference>
<keyword evidence="6" id="KW-0496">Mitochondrion</keyword>
<evidence type="ECO:0000256" key="9">
    <source>
        <dbReference type="PROSITE-ProRule" id="PRU00221"/>
    </source>
</evidence>
<evidence type="ECO:0000313" key="11">
    <source>
        <dbReference type="EMBL" id="ELR24983.1"/>
    </source>
</evidence>
<dbReference type="PRINTS" id="PR00320">
    <property type="entry name" value="GPROTEINBRPT"/>
</dbReference>
<dbReference type="PROSITE" id="PS50082">
    <property type="entry name" value="WD_REPEATS_2"/>
    <property type="match status" value="5"/>
</dbReference>
<dbReference type="SMART" id="SM00320">
    <property type="entry name" value="WD40"/>
    <property type="match status" value="7"/>
</dbReference>
<gene>
    <name evidence="11" type="ORF">ACA1_030770</name>
</gene>
<evidence type="ECO:0000256" key="5">
    <source>
        <dbReference type="ARBA" id="ARBA00023054"/>
    </source>
</evidence>
<dbReference type="Pfam" id="PF00400">
    <property type="entry name" value="WD40"/>
    <property type="match status" value="6"/>
</dbReference>
<comment type="subcellular location">
    <subcellularLocation>
        <location evidence="1">Mitochondrion outer membrane</location>
        <topology evidence="1">Peripheral membrane protein</topology>
        <orientation evidence="1">Cytoplasmic side</orientation>
    </subcellularLocation>
</comment>
<feature type="repeat" description="WD" evidence="9">
    <location>
        <begin position="208"/>
        <end position="247"/>
    </location>
</feature>
<keyword evidence="12" id="KW-1185">Reference proteome</keyword>
<dbReference type="InterPro" id="IPR001680">
    <property type="entry name" value="WD40_rpt"/>
</dbReference>
<dbReference type="InterPro" id="IPR015943">
    <property type="entry name" value="WD40/YVTN_repeat-like_dom_sf"/>
</dbReference>
<dbReference type="EMBL" id="KB007807">
    <property type="protein sequence ID" value="ELR24983.1"/>
    <property type="molecule type" value="Genomic_DNA"/>
</dbReference>
<keyword evidence="2 9" id="KW-0853">WD repeat</keyword>
<evidence type="ECO:0000256" key="3">
    <source>
        <dbReference type="ARBA" id="ARBA00022737"/>
    </source>
</evidence>
<feature type="repeat" description="WD" evidence="9">
    <location>
        <begin position="369"/>
        <end position="408"/>
    </location>
</feature>
<dbReference type="InterPro" id="IPR036047">
    <property type="entry name" value="F-box-like_dom_sf"/>
</dbReference>
<comment type="similarity">
    <text evidence="8">Belongs to the WD repeat MDV1/CAF4 family.</text>
</comment>
<dbReference type="PROSITE" id="PS50181">
    <property type="entry name" value="FBOX"/>
    <property type="match status" value="1"/>
</dbReference>
<dbReference type="SUPFAM" id="SSF81383">
    <property type="entry name" value="F-box domain"/>
    <property type="match status" value="1"/>
</dbReference>
<dbReference type="KEGG" id="acan:ACA1_030770"/>
<dbReference type="PANTHER" id="PTHR19855">
    <property type="entry name" value="WD40 REPEAT PROTEIN 12, 37"/>
    <property type="match status" value="1"/>
</dbReference>